<dbReference type="SUPFAM" id="SSF159006">
    <property type="entry name" value="YopX-like"/>
    <property type="match status" value="1"/>
</dbReference>
<sequence>MKEGKYRGKRKDNGEWVVGYLIGTDVIVGDIVDWDDEYFCTEFWLKVDPETVGQYCNYYGLEFCDKDIISIACDCDSEYGCSHPDGKYLAVWDEETAGYVLESMRSGRKYSLDTFGVENMHVIGNGFEDSDLLEVTHE</sequence>
<organism evidence="1 2">
    <name type="scientific">Paenibacillus dokdonensis</name>
    <dbReference type="NCBI Taxonomy" id="2567944"/>
    <lineage>
        <taxon>Bacteria</taxon>
        <taxon>Bacillati</taxon>
        <taxon>Bacillota</taxon>
        <taxon>Bacilli</taxon>
        <taxon>Bacillales</taxon>
        <taxon>Paenibacillaceae</taxon>
        <taxon>Paenibacillus</taxon>
    </lineage>
</organism>
<name>A0ABU6GQG1_9BACL</name>
<dbReference type="RefSeq" id="WP_326089740.1">
    <property type="nucleotide sequence ID" value="NZ_JARLKZ010000015.1"/>
</dbReference>
<accession>A0ABU6GQG1</accession>
<dbReference type="EMBL" id="JARLKZ010000015">
    <property type="protein sequence ID" value="MEC0241999.1"/>
    <property type="molecule type" value="Genomic_DNA"/>
</dbReference>
<evidence type="ECO:0000313" key="2">
    <source>
        <dbReference type="Proteomes" id="UP001344632"/>
    </source>
</evidence>
<protein>
    <recommendedName>
        <fullName evidence="3">YopX protein domain-containing protein</fullName>
    </recommendedName>
</protein>
<proteinExistence type="predicted"/>
<comment type="caution">
    <text evidence="1">The sequence shown here is derived from an EMBL/GenBank/DDBJ whole genome shotgun (WGS) entry which is preliminary data.</text>
</comment>
<keyword evidence="2" id="KW-1185">Reference proteome</keyword>
<dbReference type="Proteomes" id="UP001344632">
    <property type="component" value="Unassembled WGS sequence"/>
</dbReference>
<evidence type="ECO:0008006" key="3">
    <source>
        <dbReference type="Google" id="ProtNLM"/>
    </source>
</evidence>
<reference evidence="1 2" key="1">
    <citation type="submission" date="2023-03" db="EMBL/GenBank/DDBJ databases">
        <title>Bacillus Genome Sequencing.</title>
        <authorList>
            <person name="Dunlap C."/>
        </authorList>
    </citation>
    <scope>NUCLEOTIDE SEQUENCE [LARGE SCALE GENOMIC DNA]</scope>
    <source>
        <strain evidence="1 2">BD-525</strain>
    </source>
</reference>
<gene>
    <name evidence="1" type="ORF">P4H66_19535</name>
</gene>
<evidence type="ECO:0000313" key="1">
    <source>
        <dbReference type="EMBL" id="MEC0241999.1"/>
    </source>
</evidence>